<proteinExistence type="predicted"/>
<dbReference type="EMBL" id="JAAGWQ010000032">
    <property type="protein sequence ID" value="KAF5676612.1"/>
    <property type="molecule type" value="Genomic_DNA"/>
</dbReference>
<comment type="caution">
    <text evidence="2">The sequence shown here is derived from an EMBL/GenBank/DDBJ whole genome shotgun (WGS) entry which is preliminary data.</text>
</comment>
<reference evidence="2 3" key="1">
    <citation type="submission" date="2020-05" db="EMBL/GenBank/DDBJ databases">
        <title>Identification and distribution of gene clusters putatively required for synthesis of sphingolipid metabolism inhibitors in phylogenetically diverse species of the filamentous fungus Fusarium.</title>
        <authorList>
            <person name="Kim H.-S."/>
            <person name="Busman M."/>
            <person name="Brown D.W."/>
            <person name="Divon H."/>
            <person name="Uhlig S."/>
            <person name="Proctor R.H."/>
        </authorList>
    </citation>
    <scope>NUCLEOTIDE SEQUENCE [LARGE SCALE GENOMIC DNA]</scope>
    <source>
        <strain evidence="2 3">NRRL 20693</strain>
    </source>
</reference>
<evidence type="ECO:0000256" key="1">
    <source>
        <dbReference type="SAM" id="MobiDB-lite"/>
    </source>
</evidence>
<dbReference type="Proteomes" id="UP000567885">
    <property type="component" value="Unassembled WGS sequence"/>
</dbReference>
<keyword evidence="3" id="KW-1185">Reference proteome</keyword>
<evidence type="ECO:0000313" key="3">
    <source>
        <dbReference type="Proteomes" id="UP000567885"/>
    </source>
</evidence>
<protein>
    <submittedName>
        <fullName evidence="2">Uncharacterized protein</fullName>
    </submittedName>
</protein>
<sequence length="146" mass="17168">MWETKLNILLRYDSLDKYEHAVFVVILQTLRHIARTPRSHEDPLGRDRWSMLCQGVQHLTHDSTRTLRSIDELWFRLRKSQENEVKYPEWESELETFLDHVVGLLDSLRRGDRAATMDRGERFSAAADSPLRGRPQRDQGRRAAQG</sequence>
<organism evidence="2 3">
    <name type="scientific">Fusarium heterosporum</name>
    <dbReference type="NCBI Taxonomy" id="42747"/>
    <lineage>
        <taxon>Eukaryota</taxon>
        <taxon>Fungi</taxon>
        <taxon>Dikarya</taxon>
        <taxon>Ascomycota</taxon>
        <taxon>Pezizomycotina</taxon>
        <taxon>Sordariomycetes</taxon>
        <taxon>Hypocreomycetidae</taxon>
        <taxon>Hypocreales</taxon>
        <taxon>Nectriaceae</taxon>
        <taxon>Fusarium</taxon>
        <taxon>Fusarium heterosporum species complex</taxon>
    </lineage>
</organism>
<evidence type="ECO:0000313" key="2">
    <source>
        <dbReference type="EMBL" id="KAF5676612.1"/>
    </source>
</evidence>
<dbReference type="AlphaFoldDB" id="A0A8H5TYH9"/>
<gene>
    <name evidence="2" type="ORF">FHETE_2108</name>
</gene>
<feature type="region of interest" description="Disordered" evidence="1">
    <location>
        <begin position="116"/>
        <end position="146"/>
    </location>
</feature>
<feature type="compositionally biased region" description="Basic and acidic residues" evidence="1">
    <location>
        <begin position="135"/>
        <end position="146"/>
    </location>
</feature>
<name>A0A8H5TYH9_FUSHE</name>
<accession>A0A8H5TYH9</accession>